<sequence length="84" mass="9616">MALLRPPKENTPPHHNPVEPPPPMIELFLYSIVSDYEDREYFNYMMTDELRTSTLDMGIRGPTRFLLFWGSQGGPSPITSAFIS</sequence>
<gene>
    <name evidence="2" type="ORF">L3X38_045152</name>
</gene>
<evidence type="ECO:0000313" key="2">
    <source>
        <dbReference type="EMBL" id="KAI5315976.1"/>
    </source>
</evidence>
<organism evidence="2 3">
    <name type="scientific">Prunus dulcis</name>
    <name type="common">Almond</name>
    <name type="synonym">Amygdalus dulcis</name>
    <dbReference type="NCBI Taxonomy" id="3755"/>
    <lineage>
        <taxon>Eukaryota</taxon>
        <taxon>Viridiplantae</taxon>
        <taxon>Streptophyta</taxon>
        <taxon>Embryophyta</taxon>
        <taxon>Tracheophyta</taxon>
        <taxon>Spermatophyta</taxon>
        <taxon>Magnoliopsida</taxon>
        <taxon>eudicotyledons</taxon>
        <taxon>Gunneridae</taxon>
        <taxon>Pentapetalae</taxon>
        <taxon>rosids</taxon>
        <taxon>fabids</taxon>
        <taxon>Rosales</taxon>
        <taxon>Rosaceae</taxon>
        <taxon>Amygdaloideae</taxon>
        <taxon>Amygdaleae</taxon>
        <taxon>Prunus</taxon>
    </lineage>
</organism>
<evidence type="ECO:0000256" key="1">
    <source>
        <dbReference type="SAM" id="MobiDB-lite"/>
    </source>
</evidence>
<dbReference type="Proteomes" id="UP001054821">
    <property type="component" value="Chromosome 8"/>
</dbReference>
<keyword evidence="3" id="KW-1185">Reference proteome</keyword>
<reference evidence="2 3" key="1">
    <citation type="journal article" date="2022" name="G3 (Bethesda)">
        <title>Whole-genome sequence and methylome profiling of the almond [Prunus dulcis (Mill.) D.A. Webb] cultivar 'Nonpareil'.</title>
        <authorList>
            <person name="D'Amico-Willman K.M."/>
            <person name="Ouma W.Z."/>
            <person name="Meulia T."/>
            <person name="Sideli G.M."/>
            <person name="Gradziel T.M."/>
            <person name="Fresnedo-Ramirez J."/>
        </authorList>
    </citation>
    <scope>NUCLEOTIDE SEQUENCE [LARGE SCALE GENOMIC DNA]</scope>
    <source>
        <strain evidence="2">Clone GOH B32 T37-40</strain>
    </source>
</reference>
<feature type="compositionally biased region" description="Basic and acidic residues" evidence="1">
    <location>
        <begin position="1"/>
        <end position="12"/>
    </location>
</feature>
<name>A0AAD4V1U8_PRUDU</name>
<protein>
    <submittedName>
        <fullName evidence="2">Uncharacterized protein</fullName>
    </submittedName>
</protein>
<comment type="caution">
    <text evidence="2">The sequence shown here is derived from an EMBL/GenBank/DDBJ whole genome shotgun (WGS) entry which is preliminary data.</text>
</comment>
<evidence type="ECO:0000313" key="3">
    <source>
        <dbReference type="Proteomes" id="UP001054821"/>
    </source>
</evidence>
<feature type="region of interest" description="Disordered" evidence="1">
    <location>
        <begin position="1"/>
        <end position="22"/>
    </location>
</feature>
<dbReference type="EMBL" id="JAJFAZ020000008">
    <property type="protein sequence ID" value="KAI5315976.1"/>
    <property type="molecule type" value="Genomic_DNA"/>
</dbReference>
<accession>A0AAD4V1U8</accession>
<proteinExistence type="predicted"/>
<dbReference type="AlphaFoldDB" id="A0AAD4V1U8"/>